<dbReference type="PROSITE" id="PS51721">
    <property type="entry name" value="G_CP"/>
    <property type="match status" value="1"/>
</dbReference>
<reference evidence="2 3" key="1">
    <citation type="submission" date="2019-05" db="EMBL/GenBank/DDBJ databases">
        <title>Genome-based reclassification of Lactobacillus casei as Lactobacillus casei subsp. casei. subsp.nov., description of Lactobacillus casei subsp. zeae subsp. nov., and emended description of Lactobacillus casei.</title>
        <authorList>
            <person name="Huang C.-H."/>
        </authorList>
    </citation>
    <scope>NUCLEOTIDE SEQUENCE [LARGE SCALE GENOMIC DNA]</scope>
    <source>
        <strain evidence="2 3">CRBIP24.58</strain>
    </source>
</reference>
<dbReference type="Gene3D" id="3.40.50.300">
    <property type="entry name" value="P-loop containing nucleotide triphosphate hydrolases"/>
    <property type="match status" value="1"/>
</dbReference>
<feature type="domain" description="CP-type G" evidence="1">
    <location>
        <begin position="69"/>
        <end position="232"/>
    </location>
</feature>
<evidence type="ECO:0000313" key="3">
    <source>
        <dbReference type="Proteomes" id="UP000307781"/>
    </source>
</evidence>
<accession>A0A5R8M030</accession>
<dbReference type="NCBIfam" id="TIGR03597">
    <property type="entry name" value="GTPase_YqeH"/>
    <property type="match status" value="1"/>
</dbReference>
<dbReference type="GO" id="GO:0005525">
    <property type="term" value="F:GTP binding"/>
    <property type="evidence" value="ECO:0007669"/>
    <property type="project" value="InterPro"/>
</dbReference>
<evidence type="ECO:0000313" key="2">
    <source>
        <dbReference type="EMBL" id="TLF42870.1"/>
    </source>
</evidence>
<dbReference type="InterPro" id="IPR050896">
    <property type="entry name" value="Mito_lipid_metab_GTPase"/>
</dbReference>
<dbReference type="AlphaFoldDB" id="A0A5R8M030"/>
<dbReference type="Pfam" id="PF01926">
    <property type="entry name" value="MMR_HSR1"/>
    <property type="match status" value="1"/>
</dbReference>
<protein>
    <submittedName>
        <fullName evidence="2">Ribosome biogenesis GTPase YqeH</fullName>
    </submittedName>
</protein>
<dbReference type="SUPFAM" id="SSF52540">
    <property type="entry name" value="P-loop containing nucleoside triphosphate hydrolases"/>
    <property type="match status" value="1"/>
</dbReference>
<dbReference type="CDD" id="cd01855">
    <property type="entry name" value="YqeH"/>
    <property type="match status" value="1"/>
</dbReference>
<comment type="caution">
    <text evidence="2">The sequence shown here is derived from an EMBL/GenBank/DDBJ whole genome shotgun (WGS) entry which is preliminary data.</text>
</comment>
<dbReference type="RefSeq" id="WP_075760698.1">
    <property type="nucleotide sequence ID" value="NZ_CP074379.1"/>
</dbReference>
<dbReference type="PANTHER" id="PTHR46434:SF1">
    <property type="entry name" value="GENETIC INTERACTOR OF PROHIBITINS 3, MITOCHONDRIAL"/>
    <property type="match status" value="1"/>
</dbReference>
<dbReference type="PANTHER" id="PTHR46434">
    <property type="entry name" value="GENETIC INTERACTOR OF PROHIBITINS 3, MITOCHONDRIAL"/>
    <property type="match status" value="1"/>
</dbReference>
<dbReference type="InterPro" id="IPR030378">
    <property type="entry name" value="G_CP_dom"/>
</dbReference>
<dbReference type="InterPro" id="IPR019988">
    <property type="entry name" value="GTP-bd_ribosome_bgen_YqeH"/>
</dbReference>
<sequence>MDTIKNDEERRCIGCGAILQTTDPKQPGYLRAATLAKADTEDDIYCQRCFRLRHYNEIAPVTLTDDDFLRLLNAIGESNALIVNVIDIFDFNGSVIPGLHRFVGDNPVILVGNKADVLPKSLNPNRLKNWLQQQAKAQGLRPVATILASAKKGFGVDELLSAIEKYREHRDVYVVGVTNTGKSTLINRIIKELTGVENLITTSRFPGTTLDRIMIPLDDGQSLIDTPGIIHRHQMAHFVGPKDLKLVSPTSVIKPATYQLNEGQTIFLGGLARFDYLRGGRQSFVIYTDNQLPLHRTKLINADDFYHKHVGDLLAPPQADEVAQFPPLVRFEFTPKEKSDLVFAGLGWITVPAGVTIAGYAPKGVDVLLRKAFI</sequence>
<name>A0A5R8M030_LACZE</name>
<proteinExistence type="predicted"/>
<dbReference type="Pfam" id="PF21516">
    <property type="entry name" value="YqeH-like_C"/>
    <property type="match status" value="1"/>
</dbReference>
<dbReference type="EMBL" id="VBWN01000002">
    <property type="protein sequence ID" value="TLF42870.1"/>
    <property type="molecule type" value="Genomic_DNA"/>
</dbReference>
<evidence type="ECO:0000259" key="1">
    <source>
        <dbReference type="PROSITE" id="PS51721"/>
    </source>
</evidence>
<dbReference type="InterPro" id="IPR048422">
    <property type="entry name" value="NOA1/YqeH-like_C"/>
</dbReference>
<dbReference type="Proteomes" id="UP000307781">
    <property type="component" value="Unassembled WGS sequence"/>
</dbReference>
<dbReference type="InterPro" id="IPR027417">
    <property type="entry name" value="P-loop_NTPase"/>
</dbReference>
<organism evidence="2 3">
    <name type="scientific">Lacticaseibacillus zeae</name>
    <name type="common">Lactobacillus zeae</name>
    <dbReference type="NCBI Taxonomy" id="57037"/>
    <lineage>
        <taxon>Bacteria</taxon>
        <taxon>Bacillati</taxon>
        <taxon>Bacillota</taxon>
        <taxon>Bacilli</taxon>
        <taxon>Lactobacillales</taxon>
        <taxon>Lactobacillaceae</taxon>
        <taxon>Lacticaseibacillus</taxon>
    </lineage>
</organism>
<dbReference type="InterPro" id="IPR006073">
    <property type="entry name" value="GTP-bd"/>
</dbReference>
<gene>
    <name evidence="2" type="primary">yqeH</name>
    <name evidence="2" type="ORF">FEI14_04440</name>
</gene>